<comment type="caution">
    <text evidence="3">The sequence shown here is derived from an EMBL/GenBank/DDBJ whole genome shotgun (WGS) entry which is preliminary data.</text>
</comment>
<sequence>MKIVFLAAACVAFTMAQVYQPQGQGGYQPQGQGGYQPQVQGIYQPQIQIPVFPPFQPIQQNVCDFDSSILIGGIEVEQTGTGGGYSGGQNGYGSYGNGNQGHNWHRQNHRTLAHRVKCADIAVLDDASCSMCCRLAARMDWSAGTDKVEGILVDQTQLNDPKLNPETPTGYSRVKRQSHGPSAPQPIPDEVVESSKPFGKETSPPGIPVQKETRFNANVKCMCCAPRSRLIPFVQPQFPQYPQTGYPQPGYPQQPNGGYRK</sequence>
<evidence type="ECO:0000256" key="2">
    <source>
        <dbReference type="SAM" id="SignalP"/>
    </source>
</evidence>
<evidence type="ECO:0000256" key="1">
    <source>
        <dbReference type="SAM" id="MobiDB-lite"/>
    </source>
</evidence>
<keyword evidence="4" id="KW-1185">Reference proteome</keyword>
<keyword evidence="2" id="KW-0732">Signal</keyword>
<proteinExistence type="predicted"/>
<feature type="region of interest" description="Disordered" evidence="1">
    <location>
        <begin position="156"/>
        <end position="210"/>
    </location>
</feature>
<dbReference type="Proteomes" id="UP000298663">
    <property type="component" value="Chromosome X"/>
</dbReference>
<protein>
    <submittedName>
        <fullName evidence="3">Uncharacterized protein</fullName>
    </submittedName>
</protein>
<accession>A0A4U8V1P9</accession>
<organism evidence="3 4">
    <name type="scientific">Steinernema carpocapsae</name>
    <name type="common">Entomopathogenic nematode</name>
    <dbReference type="NCBI Taxonomy" id="34508"/>
    <lineage>
        <taxon>Eukaryota</taxon>
        <taxon>Metazoa</taxon>
        <taxon>Ecdysozoa</taxon>
        <taxon>Nematoda</taxon>
        <taxon>Chromadorea</taxon>
        <taxon>Rhabditida</taxon>
        <taxon>Tylenchina</taxon>
        <taxon>Panagrolaimomorpha</taxon>
        <taxon>Strongyloidoidea</taxon>
        <taxon>Steinernematidae</taxon>
        <taxon>Steinernema</taxon>
    </lineage>
</organism>
<evidence type="ECO:0000313" key="4">
    <source>
        <dbReference type="Proteomes" id="UP000298663"/>
    </source>
</evidence>
<dbReference type="EMBL" id="AZBU02000001">
    <property type="protein sequence ID" value="TMS39275.1"/>
    <property type="molecule type" value="Genomic_DNA"/>
</dbReference>
<feature type="region of interest" description="Disordered" evidence="1">
    <location>
        <begin position="241"/>
        <end position="261"/>
    </location>
</feature>
<dbReference type="AlphaFoldDB" id="A0A4U8V1P9"/>
<reference evidence="3 4" key="2">
    <citation type="journal article" date="2019" name="G3 (Bethesda)">
        <title>Hybrid Assembly of the Genome of the Entomopathogenic Nematode Steinernema carpocapsae Identifies the X-Chromosome.</title>
        <authorList>
            <person name="Serra L."/>
            <person name="Macchietto M."/>
            <person name="Macias-Munoz A."/>
            <person name="McGill C.J."/>
            <person name="Rodriguez I.M."/>
            <person name="Rodriguez B."/>
            <person name="Murad R."/>
            <person name="Mortazavi A."/>
        </authorList>
    </citation>
    <scope>NUCLEOTIDE SEQUENCE [LARGE SCALE GENOMIC DNA]</scope>
    <source>
        <strain evidence="3 4">ALL</strain>
    </source>
</reference>
<dbReference type="STRING" id="34508.A0A4U8V1P9"/>
<reference evidence="3 4" key="1">
    <citation type="journal article" date="2015" name="Genome Biol.">
        <title>Comparative genomics of Steinernema reveals deeply conserved gene regulatory networks.</title>
        <authorList>
            <person name="Dillman A.R."/>
            <person name="Macchietto M."/>
            <person name="Porter C.F."/>
            <person name="Rogers A."/>
            <person name="Williams B."/>
            <person name="Antoshechkin I."/>
            <person name="Lee M.M."/>
            <person name="Goodwin Z."/>
            <person name="Lu X."/>
            <person name="Lewis E.E."/>
            <person name="Goodrich-Blair H."/>
            <person name="Stock S.P."/>
            <person name="Adams B.J."/>
            <person name="Sternberg P.W."/>
            <person name="Mortazavi A."/>
        </authorList>
    </citation>
    <scope>NUCLEOTIDE SEQUENCE [LARGE SCALE GENOMIC DNA]</scope>
    <source>
        <strain evidence="3 4">ALL</strain>
    </source>
</reference>
<dbReference type="EMBL" id="CM016762">
    <property type="protein sequence ID" value="TMS39275.1"/>
    <property type="molecule type" value="Genomic_DNA"/>
</dbReference>
<feature type="chain" id="PRO_5020681314" evidence="2">
    <location>
        <begin position="17"/>
        <end position="261"/>
    </location>
</feature>
<evidence type="ECO:0000313" key="3">
    <source>
        <dbReference type="EMBL" id="TMS39275.1"/>
    </source>
</evidence>
<name>A0A4U8V1P9_STECR</name>
<feature type="signal peptide" evidence="2">
    <location>
        <begin position="1"/>
        <end position="16"/>
    </location>
</feature>
<gene>
    <name evidence="3" type="ORF">L596_005824</name>
</gene>
<dbReference type="OrthoDB" id="5870816at2759"/>